<keyword evidence="2" id="KW-1185">Reference proteome</keyword>
<sequence length="102" mass="11536">MWKREDFNITTVGDSKRQLAMKKEPHLPVPITFSFSHLSLLHSLPPLSLSPFNNPSTLSLLHSPFSTFKDCTFPSEEAKMGFPVFNLITSKENKRESKGVSE</sequence>
<dbReference type="AlphaFoldDB" id="A0AAN9NVP5"/>
<accession>A0AAN9NVP5</accession>
<evidence type="ECO:0000313" key="2">
    <source>
        <dbReference type="Proteomes" id="UP001386955"/>
    </source>
</evidence>
<evidence type="ECO:0000313" key="1">
    <source>
        <dbReference type="EMBL" id="KAK7379752.1"/>
    </source>
</evidence>
<name>A0AAN9NVP5_PSOTE</name>
<reference evidence="1 2" key="1">
    <citation type="submission" date="2024-01" db="EMBL/GenBank/DDBJ databases">
        <title>The genomes of 5 underutilized Papilionoideae crops provide insights into root nodulation and disease resistanc.</title>
        <authorList>
            <person name="Jiang F."/>
        </authorList>
    </citation>
    <scope>NUCLEOTIDE SEQUENCE [LARGE SCALE GENOMIC DNA]</scope>
    <source>
        <strain evidence="1">DUOXIRENSHENG_FW03</strain>
        <tissue evidence="1">Leaves</tissue>
    </source>
</reference>
<proteinExistence type="predicted"/>
<gene>
    <name evidence="1" type="ORF">VNO78_34270</name>
</gene>
<protein>
    <submittedName>
        <fullName evidence="1">Uncharacterized protein</fullName>
    </submittedName>
</protein>
<dbReference type="EMBL" id="JAYMYS010000016">
    <property type="protein sequence ID" value="KAK7379752.1"/>
    <property type="molecule type" value="Genomic_DNA"/>
</dbReference>
<dbReference type="Proteomes" id="UP001386955">
    <property type="component" value="Unassembled WGS sequence"/>
</dbReference>
<organism evidence="1 2">
    <name type="scientific">Psophocarpus tetragonolobus</name>
    <name type="common">Winged bean</name>
    <name type="synonym">Dolichos tetragonolobus</name>
    <dbReference type="NCBI Taxonomy" id="3891"/>
    <lineage>
        <taxon>Eukaryota</taxon>
        <taxon>Viridiplantae</taxon>
        <taxon>Streptophyta</taxon>
        <taxon>Embryophyta</taxon>
        <taxon>Tracheophyta</taxon>
        <taxon>Spermatophyta</taxon>
        <taxon>Magnoliopsida</taxon>
        <taxon>eudicotyledons</taxon>
        <taxon>Gunneridae</taxon>
        <taxon>Pentapetalae</taxon>
        <taxon>rosids</taxon>
        <taxon>fabids</taxon>
        <taxon>Fabales</taxon>
        <taxon>Fabaceae</taxon>
        <taxon>Papilionoideae</taxon>
        <taxon>50 kb inversion clade</taxon>
        <taxon>NPAAA clade</taxon>
        <taxon>indigoferoid/millettioid clade</taxon>
        <taxon>Phaseoleae</taxon>
        <taxon>Psophocarpus</taxon>
    </lineage>
</organism>
<comment type="caution">
    <text evidence="1">The sequence shown here is derived from an EMBL/GenBank/DDBJ whole genome shotgun (WGS) entry which is preliminary data.</text>
</comment>